<keyword evidence="1" id="KW-0812">Transmembrane</keyword>
<gene>
    <name evidence="2" type="ORF">BGW36DRAFT_383516</name>
</gene>
<sequence>MDFSPQARVVEPPPISRQIVVKIILSIIDILFNVAAGRYAALTGAKINSWSRSSSTAQIIYNKTEIASLGAKAGAFKAAILAFWHFGTEYADLNLPIGLIFAMISSRFGIAVLVTCLVSSLALGTVNEALVKPALVASLFLGSEMIPAITGNSLTTAFWNALSGYLFAVIARREGISSPSSIRRISLSLMCSYPIVHVCRLRSLLQQSWVLRRPGIRHIHDIENNFHHSRSRSYSLAFHDICCRYQNDRPE</sequence>
<accession>A0AAD4PVM6</accession>
<keyword evidence="1" id="KW-0472">Membrane</keyword>
<dbReference type="Proteomes" id="UP001201262">
    <property type="component" value="Unassembled WGS sequence"/>
</dbReference>
<feature type="transmembrane region" description="Helical" evidence="1">
    <location>
        <begin position="99"/>
        <end position="123"/>
    </location>
</feature>
<organism evidence="2 3">
    <name type="scientific">Talaromyces proteolyticus</name>
    <dbReference type="NCBI Taxonomy" id="1131652"/>
    <lineage>
        <taxon>Eukaryota</taxon>
        <taxon>Fungi</taxon>
        <taxon>Dikarya</taxon>
        <taxon>Ascomycota</taxon>
        <taxon>Pezizomycotina</taxon>
        <taxon>Eurotiomycetes</taxon>
        <taxon>Eurotiomycetidae</taxon>
        <taxon>Eurotiales</taxon>
        <taxon>Trichocomaceae</taxon>
        <taxon>Talaromyces</taxon>
        <taxon>Talaromyces sect. Bacilispori</taxon>
    </lineage>
</organism>
<dbReference type="RefSeq" id="XP_046069352.1">
    <property type="nucleotide sequence ID" value="XM_046216675.1"/>
</dbReference>
<dbReference type="GeneID" id="70246962"/>
<evidence type="ECO:0000313" key="2">
    <source>
        <dbReference type="EMBL" id="KAH8693682.1"/>
    </source>
</evidence>
<protein>
    <submittedName>
        <fullName evidence="2">Uncharacterized protein</fullName>
    </submittedName>
</protein>
<keyword evidence="3" id="KW-1185">Reference proteome</keyword>
<name>A0AAD4PVM6_9EURO</name>
<reference evidence="2" key="1">
    <citation type="submission" date="2021-12" db="EMBL/GenBank/DDBJ databases">
        <title>Convergent genome expansion in fungi linked to evolution of root-endophyte symbiosis.</title>
        <authorList>
            <consortium name="DOE Joint Genome Institute"/>
            <person name="Ke Y.-H."/>
            <person name="Bonito G."/>
            <person name="Liao H.-L."/>
            <person name="Looney B."/>
            <person name="Rojas-Flechas A."/>
            <person name="Nash J."/>
            <person name="Hameed K."/>
            <person name="Schadt C."/>
            <person name="Martin F."/>
            <person name="Crous P.W."/>
            <person name="Miettinen O."/>
            <person name="Magnuson J.K."/>
            <person name="Labbe J."/>
            <person name="Jacobson D."/>
            <person name="Doktycz M.J."/>
            <person name="Veneault-Fourrey C."/>
            <person name="Kuo A."/>
            <person name="Mondo S."/>
            <person name="Calhoun S."/>
            <person name="Riley R."/>
            <person name="Ohm R."/>
            <person name="LaButti K."/>
            <person name="Andreopoulos B."/>
            <person name="Pangilinan J."/>
            <person name="Nolan M."/>
            <person name="Tritt A."/>
            <person name="Clum A."/>
            <person name="Lipzen A."/>
            <person name="Daum C."/>
            <person name="Barry K."/>
            <person name="Grigoriev I.V."/>
            <person name="Vilgalys R."/>
        </authorList>
    </citation>
    <scope>NUCLEOTIDE SEQUENCE</scope>
    <source>
        <strain evidence="2">PMI_201</strain>
    </source>
</reference>
<comment type="caution">
    <text evidence="2">The sequence shown here is derived from an EMBL/GenBank/DDBJ whole genome shotgun (WGS) entry which is preliminary data.</text>
</comment>
<evidence type="ECO:0000256" key="1">
    <source>
        <dbReference type="SAM" id="Phobius"/>
    </source>
</evidence>
<proteinExistence type="predicted"/>
<dbReference type="AlphaFoldDB" id="A0AAD4PVM6"/>
<feature type="transmembrane region" description="Helical" evidence="1">
    <location>
        <begin position="20"/>
        <end position="45"/>
    </location>
</feature>
<keyword evidence="1" id="KW-1133">Transmembrane helix</keyword>
<evidence type="ECO:0000313" key="3">
    <source>
        <dbReference type="Proteomes" id="UP001201262"/>
    </source>
</evidence>
<dbReference type="EMBL" id="JAJTJA010000009">
    <property type="protein sequence ID" value="KAH8693682.1"/>
    <property type="molecule type" value="Genomic_DNA"/>
</dbReference>